<dbReference type="EMBL" id="JAAABM010000002">
    <property type="protein sequence ID" value="KAF7679804.1"/>
    <property type="molecule type" value="Genomic_DNA"/>
</dbReference>
<reference evidence="1" key="2">
    <citation type="submission" date="2020-08" db="EMBL/GenBank/DDBJ databases">
        <title>Draft Genome Sequence of Cumin Blight Pathogen Alternaria burnsii.</title>
        <authorList>
            <person name="Feng Z."/>
        </authorList>
    </citation>
    <scope>NUCLEOTIDE SEQUENCE</scope>
    <source>
        <strain evidence="1">CBS107.38</strain>
    </source>
</reference>
<dbReference type="GeneID" id="62199680"/>
<evidence type="ECO:0000313" key="2">
    <source>
        <dbReference type="Proteomes" id="UP000596902"/>
    </source>
</evidence>
<sequence>MPSQRPTVLRPSWETIPSIFSTVKSYTSIIEWFYYLTYISHIICKSESAHIAKANLISLLRARPAIQMWHEALLSEMYDEDEPNLPSMLDGTNFLRPSVQRFYEHTTQRFGLMTRADVFVARCVVVDFIYRNLDDAQRAAEAAQEARRRNLLQEQGRLVQQQQKARENSLAVHLRFGSPRKDAPPVGQIGVNDLAALLDAISLHISPELPVQAEPVLFTLLVPKEKPSWVNGLARSLSQLMSRPTRLSRHESYIVIAVNYNSYHLASEIYARESNSYINQVLDLMNRFALTEGARPADANAAKRKVMRCLEIVIESQQQMTRAVGDLAAEMASMAV</sequence>
<proteinExistence type="predicted"/>
<organism evidence="1 2">
    <name type="scientific">Alternaria burnsii</name>
    <dbReference type="NCBI Taxonomy" id="1187904"/>
    <lineage>
        <taxon>Eukaryota</taxon>
        <taxon>Fungi</taxon>
        <taxon>Dikarya</taxon>
        <taxon>Ascomycota</taxon>
        <taxon>Pezizomycotina</taxon>
        <taxon>Dothideomycetes</taxon>
        <taxon>Pleosporomycetidae</taxon>
        <taxon>Pleosporales</taxon>
        <taxon>Pleosporineae</taxon>
        <taxon>Pleosporaceae</taxon>
        <taxon>Alternaria</taxon>
        <taxon>Alternaria sect. Alternaria</taxon>
    </lineage>
</organism>
<name>A0A8H7EJ23_9PLEO</name>
<dbReference type="RefSeq" id="XP_038789794.1">
    <property type="nucleotide sequence ID" value="XM_038926502.1"/>
</dbReference>
<reference evidence="1" key="1">
    <citation type="submission" date="2020-01" db="EMBL/GenBank/DDBJ databases">
        <authorList>
            <person name="Feng Z.H.Z."/>
        </authorList>
    </citation>
    <scope>NUCLEOTIDE SEQUENCE</scope>
    <source>
        <strain evidence="1">CBS107.38</strain>
    </source>
</reference>
<dbReference type="AlphaFoldDB" id="A0A8H7EJ23"/>
<dbReference type="Proteomes" id="UP000596902">
    <property type="component" value="Unassembled WGS sequence"/>
</dbReference>
<comment type="caution">
    <text evidence="1">The sequence shown here is derived from an EMBL/GenBank/DDBJ whole genome shotgun (WGS) entry which is preliminary data.</text>
</comment>
<keyword evidence="2" id="KW-1185">Reference proteome</keyword>
<gene>
    <name evidence="1" type="ORF">GT037_001455</name>
</gene>
<accession>A0A8H7EJ23</accession>
<protein>
    <submittedName>
        <fullName evidence="1">Uncharacterized protein</fullName>
    </submittedName>
</protein>
<evidence type="ECO:0000313" key="1">
    <source>
        <dbReference type="EMBL" id="KAF7679804.1"/>
    </source>
</evidence>